<reference evidence="2" key="1">
    <citation type="journal article" date="2010" name="Science">
        <title>Signatures of adaptation to obligate biotrophy in the Hyaloperonospora arabidopsidis genome.</title>
        <authorList>
            <person name="Baxter L."/>
            <person name="Tripathy S."/>
            <person name="Ishaque N."/>
            <person name="Boot N."/>
            <person name="Cabral A."/>
            <person name="Kemen E."/>
            <person name="Thines M."/>
            <person name="Ah-Fong A."/>
            <person name="Anderson R."/>
            <person name="Badejoko W."/>
            <person name="Bittner-Eddy P."/>
            <person name="Boore J.L."/>
            <person name="Chibucos M.C."/>
            <person name="Coates M."/>
            <person name="Dehal P."/>
            <person name="Delehaunty K."/>
            <person name="Dong S."/>
            <person name="Downton P."/>
            <person name="Dumas B."/>
            <person name="Fabro G."/>
            <person name="Fronick C."/>
            <person name="Fuerstenberg S.I."/>
            <person name="Fulton L."/>
            <person name="Gaulin E."/>
            <person name="Govers F."/>
            <person name="Hughes L."/>
            <person name="Humphray S."/>
            <person name="Jiang R.H."/>
            <person name="Judelson H."/>
            <person name="Kamoun S."/>
            <person name="Kyung K."/>
            <person name="Meijer H."/>
            <person name="Minx P."/>
            <person name="Morris P."/>
            <person name="Nelson J."/>
            <person name="Phuntumart V."/>
            <person name="Qutob D."/>
            <person name="Rehmany A."/>
            <person name="Rougon-Cardoso A."/>
            <person name="Ryden P."/>
            <person name="Torto-Alalibo T."/>
            <person name="Studholme D."/>
            <person name="Wang Y."/>
            <person name="Win J."/>
            <person name="Wood J."/>
            <person name="Clifton S.W."/>
            <person name="Rogers J."/>
            <person name="Van den Ackerveken G."/>
            <person name="Jones J.D."/>
            <person name="McDowell J.M."/>
            <person name="Beynon J."/>
            <person name="Tyler B.M."/>
        </authorList>
    </citation>
    <scope>NUCLEOTIDE SEQUENCE [LARGE SCALE GENOMIC DNA]</scope>
    <source>
        <strain evidence="2">Emoy2</strain>
    </source>
</reference>
<dbReference type="InParanoid" id="M4BWU4"/>
<dbReference type="EMBL" id="JH598007">
    <property type="status" value="NOT_ANNOTATED_CDS"/>
    <property type="molecule type" value="Genomic_DNA"/>
</dbReference>
<dbReference type="HOGENOM" id="CLU_2745446_0_0_1"/>
<proteinExistence type="predicted"/>
<evidence type="ECO:0000313" key="2">
    <source>
        <dbReference type="Proteomes" id="UP000011713"/>
    </source>
</evidence>
<reference evidence="1" key="2">
    <citation type="submission" date="2015-06" db="UniProtKB">
        <authorList>
            <consortium name="EnsemblProtists"/>
        </authorList>
    </citation>
    <scope>IDENTIFICATION</scope>
    <source>
        <strain evidence="1">Emoy2</strain>
    </source>
</reference>
<dbReference type="Proteomes" id="UP000011713">
    <property type="component" value="Unassembled WGS sequence"/>
</dbReference>
<dbReference type="VEuPathDB" id="FungiDB:HpaG810995"/>
<sequence>MTAHAPYGGLRRMKRFRSFIGRKLLNCFTKLTARRSYSNETNDVDLCRILHTMSLMARPRKCIRCLSLNNC</sequence>
<accession>M4BWU4</accession>
<name>M4BWU4_HYAAE</name>
<protein>
    <submittedName>
        <fullName evidence="1">Uncharacterized protein</fullName>
    </submittedName>
</protein>
<organism evidence="1 2">
    <name type="scientific">Hyaloperonospora arabidopsidis (strain Emoy2)</name>
    <name type="common">Downy mildew agent</name>
    <name type="synonym">Peronospora arabidopsidis</name>
    <dbReference type="NCBI Taxonomy" id="559515"/>
    <lineage>
        <taxon>Eukaryota</taxon>
        <taxon>Sar</taxon>
        <taxon>Stramenopiles</taxon>
        <taxon>Oomycota</taxon>
        <taxon>Peronosporomycetes</taxon>
        <taxon>Peronosporales</taxon>
        <taxon>Peronosporaceae</taxon>
        <taxon>Hyaloperonospora</taxon>
    </lineage>
</organism>
<dbReference type="EnsemblProtists" id="HpaT810995">
    <property type="protein sequence ID" value="HpaP810995"/>
    <property type="gene ID" value="HpaG810995"/>
</dbReference>
<dbReference type="AlphaFoldDB" id="M4BWU4"/>
<keyword evidence="2" id="KW-1185">Reference proteome</keyword>
<evidence type="ECO:0000313" key="1">
    <source>
        <dbReference type="EnsemblProtists" id="HpaP810995"/>
    </source>
</evidence>